<accession>A0A173MFE5</accession>
<evidence type="ECO:0000313" key="2">
    <source>
        <dbReference type="Proteomes" id="UP000186917"/>
    </source>
</evidence>
<dbReference type="RefSeq" id="WP_076380420.1">
    <property type="nucleotide sequence ID" value="NZ_AP017422.1"/>
</dbReference>
<keyword evidence="2" id="KW-1185">Reference proteome</keyword>
<organism evidence="1 2">
    <name type="scientific">Filimonas lacunae</name>
    <dbReference type="NCBI Taxonomy" id="477680"/>
    <lineage>
        <taxon>Bacteria</taxon>
        <taxon>Pseudomonadati</taxon>
        <taxon>Bacteroidota</taxon>
        <taxon>Chitinophagia</taxon>
        <taxon>Chitinophagales</taxon>
        <taxon>Chitinophagaceae</taxon>
        <taxon>Filimonas</taxon>
    </lineage>
</organism>
<evidence type="ECO:0000313" key="1">
    <source>
        <dbReference type="EMBL" id="SIT25011.1"/>
    </source>
</evidence>
<dbReference type="OrthoDB" id="275232at2"/>
<name>A0A173MFE5_9BACT</name>
<dbReference type="EMBL" id="FTOR01000006">
    <property type="protein sequence ID" value="SIT25011.1"/>
    <property type="molecule type" value="Genomic_DNA"/>
</dbReference>
<protein>
    <submittedName>
        <fullName evidence="1">Uncharacterized protein</fullName>
    </submittedName>
</protein>
<proteinExistence type="predicted"/>
<dbReference type="Proteomes" id="UP000186917">
    <property type="component" value="Unassembled WGS sequence"/>
</dbReference>
<dbReference type="AlphaFoldDB" id="A0A173MFE5"/>
<reference evidence="2" key="1">
    <citation type="submission" date="2017-01" db="EMBL/GenBank/DDBJ databases">
        <authorList>
            <person name="Varghese N."/>
            <person name="Submissions S."/>
        </authorList>
    </citation>
    <scope>NUCLEOTIDE SEQUENCE [LARGE SCALE GENOMIC DNA]</scope>
    <source>
        <strain evidence="2">DSM 21054</strain>
    </source>
</reference>
<dbReference type="KEGG" id="fln:FLA_2177"/>
<sequence length="319" mass="36749">MTYLENVLDVIDKISDLTFQRAVWWNSEYYDPILDYSEAVNTLESFSFYDDVKNRQFSFSKEEYEEVDFFIEALLAYDSFRPLDSGMAVDGDWLKVVESAKKVKVLVQRIAEPTSVYSTTFFGYWKEHRAGIEDVPSIKDYVNETINNSYVKEKLVRYLMSGGIEVVSSELLTHAFTGERFSMSYCILTDGVWSWPQDLALYVLDYHVVIPQEWYEYIVSMDFTIPEEVKQQNPGVDWDGLLHKESASSIVMTGWREGMEKVSMIRLQRSLLELTMTEAKENIDKLLDGKEITLSVSDITIAKVFVAAANELGVDCLLK</sequence>
<dbReference type="STRING" id="477680.SAMN05421788_106224"/>
<gene>
    <name evidence="1" type="ORF">SAMN05421788_106224</name>
</gene>